<sequence length="449" mass="50245">MNKVIVDRFSECLDLERIRAKVTVRPDPVAALDSLDALIASEQLANTLKQIFIPNEFSLAFIREMVERASMHSQMLFKSEAEYASKVFNPPEVEVFPVCLTGLAGVGKSQTISALRKVLPLPTDYSCDLFEGTVTLQSHWYASARGRASGKALLEDFVFGDGKRIGRTTVAQLLKESRRRANRDGVSLALLEEMQHTHAGSAAAKVTEILLTMAAIGLPMVFVCNYSLAHKLLGRNSEDKQRLLTDPRIMLPDDPDSADWCNYVVECFRVSNGCIKADAGELALELYRSTFGIKRLVVLLLKLAYVECRSAGRRYVNLSDVTRAYRSAAYTASAGEVEELQRQALSNRKKQKRMDLQCPFDLPDALKSNVVNFTRAERSERVIATVFHSSLTEKERAVVKDMEDLSMDATRTVTPRHRAAVTNLTEEQKESAFREYMDNVTPPKPKKPK</sequence>
<evidence type="ECO:0000256" key="1">
    <source>
        <dbReference type="SAM" id="MobiDB-lite"/>
    </source>
</evidence>
<name>A0ABU6C030_9PSED</name>
<dbReference type="Proteomes" id="UP001336015">
    <property type="component" value="Unassembled WGS sequence"/>
</dbReference>
<gene>
    <name evidence="2" type="ORF">LLW09_24600</name>
</gene>
<reference evidence="2 3" key="1">
    <citation type="journal article" date="2023" name="Int J Dairy Technol">
        <title>Genome based analysis of Pseudomonas paracarnis RQ057, a strain responsible for blue discoloration spoilage in processed cheese.</title>
        <authorList>
            <person name="Rodrigues Rd.S."/>
            <person name="Machado S.G."/>
            <person name="de Carvalho A.F."/>
            <person name="Nero L.A."/>
        </authorList>
    </citation>
    <scope>NUCLEOTIDE SEQUENCE [LARGE SCALE GENOMIC DNA]</scope>
    <source>
        <strain evidence="2 3">RQ057</strain>
    </source>
</reference>
<dbReference type="RefSeq" id="WP_220381756.1">
    <property type="nucleotide sequence ID" value="NZ_JAEFBF010000014.1"/>
</dbReference>
<feature type="compositionally biased region" description="Basic and acidic residues" evidence="1">
    <location>
        <begin position="426"/>
        <end position="437"/>
    </location>
</feature>
<protein>
    <submittedName>
        <fullName evidence="2">Transposase</fullName>
    </submittedName>
</protein>
<dbReference type="EMBL" id="JAJGWQ010000020">
    <property type="protein sequence ID" value="MEB3785714.1"/>
    <property type="molecule type" value="Genomic_DNA"/>
</dbReference>
<keyword evidence="3" id="KW-1185">Reference proteome</keyword>
<evidence type="ECO:0000313" key="2">
    <source>
        <dbReference type="EMBL" id="MEB3785714.1"/>
    </source>
</evidence>
<proteinExistence type="predicted"/>
<accession>A0ABU6C030</accession>
<feature type="region of interest" description="Disordered" evidence="1">
    <location>
        <begin position="426"/>
        <end position="449"/>
    </location>
</feature>
<evidence type="ECO:0000313" key="3">
    <source>
        <dbReference type="Proteomes" id="UP001336015"/>
    </source>
</evidence>
<dbReference type="InterPro" id="IPR027417">
    <property type="entry name" value="P-loop_NTPase"/>
</dbReference>
<comment type="caution">
    <text evidence="2">The sequence shown here is derived from an EMBL/GenBank/DDBJ whole genome shotgun (WGS) entry which is preliminary data.</text>
</comment>
<dbReference type="SUPFAM" id="SSF52540">
    <property type="entry name" value="P-loop containing nucleoside triphosphate hydrolases"/>
    <property type="match status" value="1"/>
</dbReference>
<organism evidence="2 3">
    <name type="scientific">Pseudomonas paracarnis</name>
    <dbReference type="NCBI Taxonomy" id="2750625"/>
    <lineage>
        <taxon>Bacteria</taxon>
        <taxon>Pseudomonadati</taxon>
        <taxon>Pseudomonadota</taxon>
        <taxon>Gammaproteobacteria</taxon>
        <taxon>Pseudomonadales</taxon>
        <taxon>Pseudomonadaceae</taxon>
        <taxon>Pseudomonas</taxon>
    </lineage>
</organism>